<sequence>MTSNDGIPRELFQLIGGPPPIAFVKPAFKAKPNLRKKAVHCFNNQGRGQDDQLTLQHWVKCTPTSESEDSGKVTFINNV</sequence>
<comment type="caution">
    <text evidence="1">The sequence shown here is derived from an EMBL/GenBank/DDBJ whole genome shotgun (WGS) entry which is preliminary data.</text>
</comment>
<organism evidence="1 2">
    <name type="scientific">Racocetra fulgida</name>
    <dbReference type="NCBI Taxonomy" id="60492"/>
    <lineage>
        <taxon>Eukaryota</taxon>
        <taxon>Fungi</taxon>
        <taxon>Fungi incertae sedis</taxon>
        <taxon>Mucoromycota</taxon>
        <taxon>Glomeromycotina</taxon>
        <taxon>Glomeromycetes</taxon>
        <taxon>Diversisporales</taxon>
        <taxon>Gigasporaceae</taxon>
        <taxon>Racocetra</taxon>
    </lineage>
</organism>
<evidence type="ECO:0000313" key="2">
    <source>
        <dbReference type="Proteomes" id="UP000789396"/>
    </source>
</evidence>
<evidence type="ECO:0000313" key="1">
    <source>
        <dbReference type="EMBL" id="CAG8485306.1"/>
    </source>
</evidence>
<proteinExistence type="predicted"/>
<dbReference type="AlphaFoldDB" id="A0A9N8WCT1"/>
<name>A0A9N8WCT1_9GLOM</name>
<dbReference type="OrthoDB" id="2385210at2759"/>
<protein>
    <submittedName>
        <fullName evidence="1">8656_t:CDS:1</fullName>
    </submittedName>
</protein>
<dbReference type="Proteomes" id="UP000789396">
    <property type="component" value="Unassembled WGS sequence"/>
</dbReference>
<keyword evidence="2" id="KW-1185">Reference proteome</keyword>
<reference evidence="1" key="1">
    <citation type="submission" date="2021-06" db="EMBL/GenBank/DDBJ databases">
        <authorList>
            <person name="Kallberg Y."/>
            <person name="Tangrot J."/>
            <person name="Rosling A."/>
        </authorList>
    </citation>
    <scope>NUCLEOTIDE SEQUENCE</scope>
    <source>
        <strain evidence="1">IN212</strain>
    </source>
</reference>
<accession>A0A9N8WCT1</accession>
<dbReference type="EMBL" id="CAJVPZ010001137">
    <property type="protein sequence ID" value="CAG8485306.1"/>
    <property type="molecule type" value="Genomic_DNA"/>
</dbReference>
<gene>
    <name evidence="1" type="ORF">RFULGI_LOCUS1728</name>
</gene>